<gene>
    <name evidence="1" type="ORF">ISN45_Aa08g015520</name>
</gene>
<accession>A0A8T1XHE4</accession>
<protein>
    <submittedName>
        <fullName evidence="1">Uncharacterized protein</fullName>
    </submittedName>
</protein>
<sequence>MYTPVHVSIYLTLSMTIVFKYAECPEKQWRKGFKLAACFPGVDAQCCGIMPNVFAVRGENIDQDKLLQKLKKILKSVEILDQSEYPPHYFFYHV</sequence>
<organism evidence="1 2">
    <name type="scientific">Arabidopsis thaliana x Arabidopsis arenosa</name>
    <dbReference type="NCBI Taxonomy" id="1240361"/>
    <lineage>
        <taxon>Eukaryota</taxon>
        <taxon>Viridiplantae</taxon>
        <taxon>Streptophyta</taxon>
        <taxon>Embryophyta</taxon>
        <taxon>Tracheophyta</taxon>
        <taxon>Spermatophyta</taxon>
        <taxon>Magnoliopsida</taxon>
        <taxon>eudicotyledons</taxon>
        <taxon>Gunneridae</taxon>
        <taxon>Pentapetalae</taxon>
        <taxon>rosids</taxon>
        <taxon>malvids</taxon>
        <taxon>Brassicales</taxon>
        <taxon>Brassicaceae</taxon>
        <taxon>Camelineae</taxon>
        <taxon>Arabidopsis</taxon>
    </lineage>
</organism>
<dbReference type="Proteomes" id="UP000694240">
    <property type="component" value="Chromosome 13"/>
</dbReference>
<evidence type="ECO:0000313" key="2">
    <source>
        <dbReference type="Proteomes" id="UP000694240"/>
    </source>
</evidence>
<evidence type="ECO:0000313" key="1">
    <source>
        <dbReference type="EMBL" id="KAG7533966.1"/>
    </source>
</evidence>
<dbReference type="AlphaFoldDB" id="A0A8T1XHE4"/>
<reference evidence="1 2" key="1">
    <citation type="submission" date="2020-12" db="EMBL/GenBank/DDBJ databases">
        <title>Concerted genomic and epigenomic changes stabilize Arabidopsis allopolyploids.</title>
        <authorList>
            <person name="Chen Z."/>
        </authorList>
    </citation>
    <scope>NUCLEOTIDE SEQUENCE [LARGE SCALE GENOMIC DNA]</scope>
    <source>
        <strain evidence="1">Allo738</strain>
        <tissue evidence="1">Leaf</tissue>
    </source>
</reference>
<name>A0A8T1XHE4_9BRAS</name>
<proteinExistence type="predicted"/>
<dbReference type="EMBL" id="JAEFBK010000013">
    <property type="protein sequence ID" value="KAG7533966.1"/>
    <property type="molecule type" value="Genomic_DNA"/>
</dbReference>
<keyword evidence="2" id="KW-1185">Reference proteome</keyword>
<comment type="caution">
    <text evidence="1">The sequence shown here is derived from an EMBL/GenBank/DDBJ whole genome shotgun (WGS) entry which is preliminary data.</text>
</comment>